<dbReference type="PANTHER" id="PTHR10157">
    <property type="entry name" value="DOPAMINE BETA HYDROXYLASE RELATED"/>
    <property type="match status" value="1"/>
</dbReference>
<dbReference type="FunFam" id="2.60.120.230:FF:000001">
    <property type="entry name" value="Monooxygenase, DBH-like 1"/>
    <property type="match status" value="1"/>
</dbReference>
<dbReference type="InterPro" id="IPR000945">
    <property type="entry name" value="DBH-like"/>
</dbReference>
<organism evidence="12 13">
    <name type="scientific">Paralvinella palmiformis</name>
    <dbReference type="NCBI Taxonomy" id="53620"/>
    <lineage>
        <taxon>Eukaryota</taxon>
        <taxon>Metazoa</taxon>
        <taxon>Spiralia</taxon>
        <taxon>Lophotrochozoa</taxon>
        <taxon>Annelida</taxon>
        <taxon>Polychaeta</taxon>
        <taxon>Sedentaria</taxon>
        <taxon>Canalipalpata</taxon>
        <taxon>Terebellida</taxon>
        <taxon>Terebelliformia</taxon>
        <taxon>Alvinellidae</taxon>
        <taxon>Paralvinella</taxon>
    </lineage>
</organism>
<dbReference type="InterPro" id="IPR000323">
    <property type="entry name" value="Cu2_ascorb_mOase_N"/>
</dbReference>
<comment type="similarity">
    <text evidence="3">Belongs to the copper type II ascorbate-dependent monooxygenase family.</text>
</comment>
<keyword evidence="6" id="KW-0472">Membrane</keyword>
<dbReference type="GO" id="GO:0006589">
    <property type="term" value="P:octopamine biosynthetic process"/>
    <property type="evidence" value="ECO:0007669"/>
    <property type="project" value="TreeGrafter"/>
</dbReference>
<feature type="domain" description="Copper type II ascorbate-dependent monooxygenase C-terminal" evidence="11">
    <location>
        <begin position="99"/>
        <end position="251"/>
    </location>
</feature>
<keyword evidence="7" id="KW-1015">Disulfide bond</keyword>
<dbReference type="GO" id="GO:0005507">
    <property type="term" value="F:copper ion binding"/>
    <property type="evidence" value="ECO:0007669"/>
    <property type="project" value="InterPro"/>
</dbReference>
<name>A0AAD9N6Y6_9ANNE</name>
<comment type="caution">
    <text evidence="12">The sequence shown here is derived from an EMBL/GenBank/DDBJ whole genome shotgun (WGS) entry which is preliminary data.</text>
</comment>
<dbReference type="Pfam" id="PF03712">
    <property type="entry name" value="Cu2_monoox_C"/>
    <property type="match status" value="1"/>
</dbReference>
<dbReference type="PANTHER" id="PTHR10157:SF29">
    <property type="entry name" value="DOPAMINE BETA-HYDROXYLASE"/>
    <property type="match status" value="1"/>
</dbReference>
<keyword evidence="8" id="KW-0325">Glycoprotein</keyword>
<keyword evidence="13" id="KW-1185">Reference proteome</keyword>
<dbReference type="Gene3D" id="2.60.120.310">
    <property type="entry name" value="Copper type II, ascorbate-dependent monooxygenase, N-terminal domain"/>
    <property type="match status" value="1"/>
</dbReference>
<dbReference type="InterPro" id="IPR028460">
    <property type="entry name" value="Tbh/DBH"/>
</dbReference>
<dbReference type="Proteomes" id="UP001208570">
    <property type="component" value="Unassembled WGS sequence"/>
</dbReference>
<sequence>MEVFHCDVPSDKKLPDFDGPNESKAEAPEGLEACRQVIGAWAMGAEPLTYPEEAGAPIGGSDYSRYVMLEIHYNNPDHKQGVIDSSGIKFYVTKNLRKYDAGTLEIGLEYTDKMALPPGLPIWNLIGYCVSECTKVSLPDDGIKVFASQLHTHLTGRKTYTRHYRNGIELPNLNRDNHYSPHYQEIRRLQKPVTVLPGDVLVHVCVDRTSNLENVTLGGFSISDEMCVNYMHYYPRTALEVCKSSVTTQSLYGFFKFMNVYNRQDTSPDIGISDNYKSIDWSPLNVQLLQTYYDTAPLSMQCNRSDGARFPGVEWEGMPVPTVELPRAPDERPCLL</sequence>
<dbReference type="Pfam" id="PF01082">
    <property type="entry name" value="Cu2_monooxygen"/>
    <property type="match status" value="1"/>
</dbReference>
<evidence type="ECO:0000256" key="3">
    <source>
        <dbReference type="ARBA" id="ARBA00010676"/>
    </source>
</evidence>
<evidence type="ECO:0000259" key="11">
    <source>
        <dbReference type="Pfam" id="PF03712"/>
    </source>
</evidence>
<evidence type="ECO:0000256" key="7">
    <source>
        <dbReference type="ARBA" id="ARBA00023157"/>
    </source>
</evidence>
<proteinExistence type="inferred from homology"/>
<dbReference type="GO" id="GO:0042420">
    <property type="term" value="P:dopamine catabolic process"/>
    <property type="evidence" value="ECO:0007669"/>
    <property type="project" value="TreeGrafter"/>
</dbReference>
<accession>A0AAD9N6Y6</accession>
<evidence type="ECO:0000256" key="1">
    <source>
        <dbReference type="ARBA" id="ARBA00001973"/>
    </source>
</evidence>
<dbReference type="GO" id="GO:0042421">
    <property type="term" value="P:norepinephrine biosynthetic process"/>
    <property type="evidence" value="ECO:0007669"/>
    <property type="project" value="TreeGrafter"/>
</dbReference>
<feature type="domain" description="Copper type II ascorbate-dependent monooxygenase N-terminal" evidence="10">
    <location>
        <begin position="1"/>
        <end position="79"/>
    </location>
</feature>
<dbReference type="GO" id="GO:0030667">
    <property type="term" value="C:secretory granule membrane"/>
    <property type="evidence" value="ECO:0007669"/>
    <property type="project" value="TreeGrafter"/>
</dbReference>
<gene>
    <name evidence="12" type="ORF">LSH36_194g01002</name>
</gene>
<comment type="cofactor">
    <cofactor evidence="1">
        <name>Cu(2+)</name>
        <dbReference type="ChEBI" id="CHEBI:29036"/>
    </cofactor>
</comment>
<evidence type="ECO:0000256" key="2">
    <source>
        <dbReference type="ARBA" id="ARBA00004370"/>
    </source>
</evidence>
<comment type="subcellular location">
    <subcellularLocation>
        <location evidence="2">Membrane</location>
    </subcellularLocation>
</comment>
<dbReference type="AlphaFoldDB" id="A0AAD9N6Y6"/>
<dbReference type="GO" id="GO:0004500">
    <property type="term" value="F:dopamine beta-monooxygenase activity"/>
    <property type="evidence" value="ECO:0007669"/>
    <property type="project" value="InterPro"/>
</dbReference>
<evidence type="ECO:0000256" key="6">
    <source>
        <dbReference type="ARBA" id="ARBA00023136"/>
    </source>
</evidence>
<dbReference type="InterPro" id="IPR014784">
    <property type="entry name" value="Cu2_ascorb_mOase-like_C"/>
</dbReference>
<evidence type="ECO:0000256" key="9">
    <source>
        <dbReference type="SAM" id="MobiDB-lite"/>
    </source>
</evidence>
<evidence type="ECO:0000256" key="4">
    <source>
        <dbReference type="ARBA" id="ARBA00022692"/>
    </source>
</evidence>
<feature type="compositionally biased region" description="Basic and acidic residues" evidence="9">
    <location>
        <begin position="1"/>
        <end position="27"/>
    </location>
</feature>
<dbReference type="GO" id="GO:0005615">
    <property type="term" value="C:extracellular space"/>
    <property type="evidence" value="ECO:0007669"/>
    <property type="project" value="TreeGrafter"/>
</dbReference>
<reference evidence="12" key="1">
    <citation type="journal article" date="2023" name="Mol. Biol. Evol.">
        <title>Third-Generation Sequencing Reveals the Adaptive Role of the Epigenome in Three Deep-Sea Polychaetes.</title>
        <authorList>
            <person name="Perez M."/>
            <person name="Aroh O."/>
            <person name="Sun Y."/>
            <person name="Lan Y."/>
            <person name="Juniper S.K."/>
            <person name="Young C.R."/>
            <person name="Angers B."/>
            <person name="Qian P.Y."/>
        </authorList>
    </citation>
    <scope>NUCLEOTIDE SEQUENCE</scope>
    <source>
        <strain evidence="12">P08H-3</strain>
    </source>
</reference>
<dbReference type="SUPFAM" id="SSF49742">
    <property type="entry name" value="PHM/PNGase F"/>
    <property type="match status" value="2"/>
</dbReference>
<keyword evidence="5" id="KW-1133">Transmembrane helix</keyword>
<dbReference type="PRINTS" id="PR00767">
    <property type="entry name" value="DBMONOXGNASE"/>
</dbReference>
<evidence type="ECO:0000313" key="12">
    <source>
        <dbReference type="EMBL" id="KAK2157256.1"/>
    </source>
</evidence>
<dbReference type="InterPro" id="IPR024548">
    <property type="entry name" value="Cu2_monoox_C"/>
</dbReference>
<protein>
    <submittedName>
        <fullName evidence="12">Uncharacterized protein</fullName>
    </submittedName>
</protein>
<evidence type="ECO:0000256" key="8">
    <source>
        <dbReference type="ARBA" id="ARBA00023180"/>
    </source>
</evidence>
<dbReference type="EMBL" id="JAODUP010000194">
    <property type="protein sequence ID" value="KAK2157256.1"/>
    <property type="molecule type" value="Genomic_DNA"/>
</dbReference>
<evidence type="ECO:0000256" key="5">
    <source>
        <dbReference type="ARBA" id="ARBA00022989"/>
    </source>
</evidence>
<dbReference type="Gene3D" id="2.60.120.230">
    <property type="match status" value="1"/>
</dbReference>
<evidence type="ECO:0000313" key="13">
    <source>
        <dbReference type="Proteomes" id="UP001208570"/>
    </source>
</evidence>
<evidence type="ECO:0000259" key="10">
    <source>
        <dbReference type="Pfam" id="PF01082"/>
    </source>
</evidence>
<feature type="region of interest" description="Disordered" evidence="9">
    <location>
        <begin position="1"/>
        <end position="28"/>
    </location>
</feature>
<keyword evidence="4" id="KW-0812">Transmembrane</keyword>
<dbReference type="InterPro" id="IPR036939">
    <property type="entry name" value="Cu2_ascorb_mOase_N_sf"/>
</dbReference>
<dbReference type="InterPro" id="IPR008977">
    <property type="entry name" value="PHM/PNGase_F_dom_sf"/>
</dbReference>